<comment type="similarity">
    <text evidence="2">Belongs to the oligopeptide OPT transporter family.</text>
</comment>
<dbReference type="InParanoid" id="A0A2H3CUX3"/>
<evidence type="ECO:0000313" key="10">
    <source>
        <dbReference type="EMBL" id="PBK82238.1"/>
    </source>
</evidence>
<evidence type="ECO:0000256" key="8">
    <source>
        <dbReference type="ARBA" id="ARBA00023136"/>
    </source>
</evidence>
<dbReference type="GO" id="GO:0016020">
    <property type="term" value="C:membrane"/>
    <property type="evidence" value="ECO:0007669"/>
    <property type="project" value="UniProtKB-SubCell"/>
</dbReference>
<feature type="transmembrane region" description="Helical" evidence="9">
    <location>
        <begin position="213"/>
        <end position="231"/>
    </location>
</feature>
<feature type="transmembrane region" description="Helical" evidence="9">
    <location>
        <begin position="736"/>
        <end position="757"/>
    </location>
</feature>
<organism evidence="10 11">
    <name type="scientific">Armillaria gallica</name>
    <name type="common">Bulbous honey fungus</name>
    <name type="synonym">Armillaria bulbosa</name>
    <dbReference type="NCBI Taxonomy" id="47427"/>
    <lineage>
        <taxon>Eukaryota</taxon>
        <taxon>Fungi</taxon>
        <taxon>Dikarya</taxon>
        <taxon>Basidiomycota</taxon>
        <taxon>Agaricomycotina</taxon>
        <taxon>Agaricomycetes</taxon>
        <taxon>Agaricomycetidae</taxon>
        <taxon>Agaricales</taxon>
        <taxon>Marasmiineae</taxon>
        <taxon>Physalacriaceae</taxon>
        <taxon>Armillaria</taxon>
    </lineage>
</organism>
<evidence type="ECO:0000256" key="9">
    <source>
        <dbReference type="SAM" id="Phobius"/>
    </source>
</evidence>
<dbReference type="OMA" id="VANMYFT"/>
<keyword evidence="3" id="KW-0813">Transport</keyword>
<feature type="transmembrane region" description="Helical" evidence="9">
    <location>
        <begin position="585"/>
        <end position="608"/>
    </location>
</feature>
<evidence type="ECO:0000256" key="1">
    <source>
        <dbReference type="ARBA" id="ARBA00004141"/>
    </source>
</evidence>
<keyword evidence="7 9" id="KW-1133">Transmembrane helix</keyword>
<evidence type="ECO:0000313" key="11">
    <source>
        <dbReference type="Proteomes" id="UP000217790"/>
    </source>
</evidence>
<feature type="transmembrane region" description="Helical" evidence="9">
    <location>
        <begin position="237"/>
        <end position="259"/>
    </location>
</feature>
<dbReference type="NCBIfam" id="TIGR00728">
    <property type="entry name" value="OPT_sfam"/>
    <property type="match status" value="1"/>
</dbReference>
<keyword evidence="4 9" id="KW-0812">Transmembrane</keyword>
<keyword evidence="6" id="KW-0653">Protein transport</keyword>
<evidence type="ECO:0000256" key="6">
    <source>
        <dbReference type="ARBA" id="ARBA00022927"/>
    </source>
</evidence>
<dbReference type="EMBL" id="KZ293720">
    <property type="protein sequence ID" value="PBK82238.1"/>
    <property type="molecule type" value="Genomic_DNA"/>
</dbReference>
<gene>
    <name evidence="10" type="ORF">ARMGADRAFT_740762</name>
</gene>
<feature type="transmembrane region" description="Helical" evidence="9">
    <location>
        <begin position="507"/>
        <end position="531"/>
    </location>
</feature>
<evidence type="ECO:0000256" key="5">
    <source>
        <dbReference type="ARBA" id="ARBA00022856"/>
    </source>
</evidence>
<feature type="transmembrane region" description="Helical" evidence="9">
    <location>
        <begin position="355"/>
        <end position="374"/>
    </location>
</feature>
<name>A0A2H3CUX3_ARMGA</name>
<protein>
    <submittedName>
        <fullName evidence="10">OPT oligopeptide transporter</fullName>
    </submittedName>
</protein>
<feature type="transmembrane region" description="Helical" evidence="9">
    <location>
        <begin position="660"/>
        <end position="679"/>
    </location>
</feature>
<dbReference type="AlphaFoldDB" id="A0A2H3CUX3"/>
<feature type="transmembrane region" description="Helical" evidence="9">
    <location>
        <begin position="699"/>
        <end position="724"/>
    </location>
</feature>
<keyword evidence="11" id="KW-1185">Reference proteome</keyword>
<dbReference type="PANTHER" id="PTHR22601">
    <property type="entry name" value="ISP4 LIKE PROTEIN"/>
    <property type="match status" value="1"/>
</dbReference>
<evidence type="ECO:0000256" key="4">
    <source>
        <dbReference type="ARBA" id="ARBA00022692"/>
    </source>
</evidence>
<keyword evidence="8 9" id="KW-0472">Membrane</keyword>
<feature type="transmembrane region" description="Helical" evidence="9">
    <location>
        <begin position="271"/>
        <end position="288"/>
    </location>
</feature>
<keyword evidence="5" id="KW-0571">Peptide transport</keyword>
<evidence type="ECO:0000256" key="3">
    <source>
        <dbReference type="ARBA" id="ARBA00022448"/>
    </source>
</evidence>
<dbReference type="Proteomes" id="UP000217790">
    <property type="component" value="Unassembled WGS sequence"/>
</dbReference>
<comment type="subcellular location">
    <subcellularLocation>
        <location evidence="1">Membrane</location>
        <topology evidence="1">Multi-pass membrane protein</topology>
    </subcellularLocation>
</comment>
<proteinExistence type="inferred from homology"/>
<dbReference type="InterPro" id="IPR004648">
    <property type="entry name" value="Oligpept_transpt"/>
</dbReference>
<dbReference type="OrthoDB" id="9986677at2759"/>
<feature type="transmembrane region" description="Helical" evidence="9">
    <location>
        <begin position="126"/>
        <end position="144"/>
    </location>
</feature>
<dbReference type="InterPro" id="IPR004813">
    <property type="entry name" value="OPT"/>
</dbReference>
<reference evidence="11" key="1">
    <citation type="journal article" date="2017" name="Nat. Ecol. Evol.">
        <title>Genome expansion and lineage-specific genetic innovations in the forest pathogenic fungi Armillaria.</title>
        <authorList>
            <person name="Sipos G."/>
            <person name="Prasanna A.N."/>
            <person name="Walter M.C."/>
            <person name="O'Connor E."/>
            <person name="Balint B."/>
            <person name="Krizsan K."/>
            <person name="Kiss B."/>
            <person name="Hess J."/>
            <person name="Varga T."/>
            <person name="Slot J."/>
            <person name="Riley R."/>
            <person name="Boka B."/>
            <person name="Rigling D."/>
            <person name="Barry K."/>
            <person name="Lee J."/>
            <person name="Mihaltcheva S."/>
            <person name="LaButti K."/>
            <person name="Lipzen A."/>
            <person name="Waldron R."/>
            <person name="Moloney N.M."/>
            <person name="Sperisen C."/>
            <person name="Kredics L."/>
            <person name="Vagvoelgyi C."/>
            <person name="Patrignani A."/>
            <person name="Fitzpatrick D."/>
            <person name="Nagy I."/>
            <person name="Doyle S."/>
            <person name="Anderson J.B."/>
            <person name="Grigoriev I.V."/>
            <person name="Gueldener U."/>
            <person name="Muensterkoetter M."/>
            <person name="Nagy L.G."/>
        </authorList>
    </citation>
    <scope>NUCLEOTIDE SEQUENCE [LARGE SCALE GENOMIC DNA]</scope>
    <source>
        <strain evidence="11">Ar21-2</strain>
    </source>
</reference>
<feature type="transmembrane region" description="Helical" evidence="9">
    <location>
        <begin position="543"/>
        <end position="565"/>
    </location>
</feature>
<evidence type="ECO:0000256" key="7">
    <source>
        <dbReference type="ARBA" id="ARBA00022989"/>
    </source>
</evidence>
<feature type="transmembrane region" description="Helical" evidence="9">
    <location>
        <begin position="101"/>
        <end position="120"/>
    </location>
</feature>
<evidence type="ECO:0000256" key="2">
    <source>
        <dbReference type="ARBA" id="ARBA00008807"/>
    </source>
</evidence>
<accession>A0A2H3CUX3</accession>
<sequence>MAILPTLRKEKEASLDEKKSNDSVKVVSSIGDERGPVEPLDEKRLSSLDISDIGDVYADDPRLIDLGADGKERPIQTDSDYALRLLSLEDDPTLPIFTFRMWFLSLGLSCFGAVLGQIFYFRPQTIAVSSLFLQIISFILGRFMEQIIPGPGTTFWRFGTLPNNRFWRFLNPGQFNIKEHVAITIMSSTASDSALAISIFAAQDLYYNVRPNAAVGIFTLISSQLIGYGMAGIMRMFLVYPTFAIYPMVIPTAQLFDVLHRGKEAVMQKKRLRFFWLVFFGIFVWEWFPEYIAPTLTGVSIFCLAIQDSAWVTRIFGGAAGNEGLGAFSLCFDWVYVGSGGGAIGSLFTPLSTQLSLYAGCAVCMIAFCACYAANTWHTQNFPFLTQLLFFENGTEYDQLSILNADFTLNEEKLQAVGLPWYAASQLLYKVSRTMYIGAAITHFLLWHFKTLYKIIQDSATKECDDPHYRKMKIYKEMSNWWYLAIFVACFGMAIGTTYGADSGLPWWGTIVALIFGWLFVPVIGTLYCTVGYAPSIENMVQMLGGAIIPGKPVANMYFTLYGYNSVTQANNLMRDLKLGQYTKLPPRVTFAMQTIGSVIGGLLNFVIMRTVIPSHREILLDVQGSNIWSGQQVQSYNSDAIAWGALGKPLYATGTRYGFVPYMLLAGLGFPIPFWLLHKKYPKFGFDKVFTPILVAELGYLSVGINSSVFTSFVLAVFSQYYLRKYHATWFRKYNFLMSAALDGGTAIMIFVWTFAVGGAGGKTVAFPTWALNPTGNPDHCKRLTD</sequence>
<feature type="transmembrane region" description="Helical" evidence="9">
    <location>
        <begin position="481"/>
        <end position="501"/>
    </location>
</feature>
<dbReference type="Pfam" id="PF03169">
    <property type="entry name" value="OPT"/>
    <property type="match status" value="1"/>
</dbReference>
<dbReference type="GO" id="GO:0035673">
    <property type="term" value="F:oligopeptide transmembrane transporter activity"/>
    <property type="evidence" value="ECO:0007669"/>
    <property type="project" value="InterPro"/>
</dbReference>
<dbReference type="GO" id="GO:0015031">
    <property type="term" value="P:protein transport"/>
    <property type="evidence" value="ECO:0007669"/>
    <property type="project" value="UniProtKB-KW"/>
</dbReference>